<keyword evidence="2" id="KW-1185">Reference proteome</keyword>
<protein>
    <recommendedName>
        <fullName evidence="3">DUF1127 domain-containing protein</fullName>
    </recommendedName>
</protein>
<gene>
    <name evidence="1" type="ORF">PPNSA23_44480</name>
</gene>
<organism evidence="1 2">
    <name type="scientific">Phyllobacterium phragmitis</name>
    <dbReference type="NCBI Taxonomy" id="2670329"/>
    <lineage>
        <taxon>Bacteria</taxon>
        <taxon>Pseudomonadati</taxon>
        <taxon>Pseudomonadota</taxon>
        <taxon>Alphaproteobacteria</taxon>
        <taxon>Hyphomicrobiales</taxon>
        <taxon>Phyllobacteriaceae</taxon>
        <taxon>Phyllobacterium</taxon>
    </lineage>
</organism>
<evidence type="ECO:0000313" key="2">
    <source>
        <dbReference type="Proteomes" id="UP001628091"/>
    </source>
</evidence>
<proteinExistence type="predicted"/>
<dbReference type="Proteomes" id="UP001628091">
    <property type="component" value="Unassembled WGS sequence"/>
</dbReference>
<evidence type="ECO:0008006" key="3">
    <source>
        <dbReference type="Google" id="ProtNLM"/>
    </source>
</evidence>
<evidence type="ECO:0000313" key="1">
    <source>
        <dbReference type="EMBL" id="GAB1584505.1"/>
    </source>
</evidence>
<comment type="caution">
    <text evidence="1">The sequence shown here is derived from an EMBL/GenBank/DDBJ whole genome shotgun (WGS) entry which is preliminary data.</text>
</comment>
<sequence>MAMAQTTLHTSSSWSLLSRLGGYFTHSRPKRLDPRMLSEHLRRDIGFLDGRRARDCARDGIAGDLTMEQILKGG</sequence>
<name>A0ABQ0H6H4_9HYPH</name>
<dbReference type="RefSeq" id="WP_407866895.1">
    <property type="nucleotide sequence ID" value="NZ_BAAFZP010000002.1"/>
</dbReference>
<dbReference type="EMBL" id="BAAFZP010000002">
    <property type="protein sequence ID" value="GAB1584505.1"/>
    <property type="molecule type" value="Genomic_DNA"/>
</dbReference>
<reference evidence="1 2" key="1">
    <citation type="submission" date="2024-10" db="EMBL/GenBank/DDBJ databases">
        <title>Isolation, draft genome sequencing and identification of Phyllobacterium sp. NSA23, isolated from leaf soil.</title>
        <authorList>
            <person name="Akita H."/>
        </authorList>
    </citation>
    <scope>NUCLEOTIDE SEQUENCE [LARGE SCALE GENOMIC DNA]</scope>
    <source>
        <strain evidence="1 2">NSA23</strain>
    </source>
</reference>
<accession>A0ABQ0H6H4</accession>